<evidence type="ECO:0000256" key="1">
    <source>
        <dbReference type="SAM" id="MobiDB-lite"/>
    </source>
</evidence>
<name>A0A1F5EEL7_9BACT</name>
<gene>
    <name evidence="2" type="ORF">A3F08_00070</name>
</gene>
<evidence type="ECO:0000313" key="3">
    <source>
        <dbReference type="Proteomes" id="UP000176451"/>
    </source>
</evidence>
<dbReference type="EMBL" id="MEZV01000050">
    <property type="protein sequence ID" value="OGD65872.1"/>
    <property type="molecule type" value="Genomic_DNA"/>
</dbReference>
<dbReference type="AlphaFoldDB" id="A0A1F5EEL7"/>
<comment type="caution">
    <text evidence="2">The sequence shown here is derived from an EMBL/GenBank/DDBJ whole genome shotgun (WGS) entry which is preliminary data.</text>
</comment>
<feature type="region of interest" description="Disordered" evidence="1">
    <location>
        <begin position="124"/>
        <end position="156"/>
    </location>
</feature>
<accession>A0A1F5EEL7</accession>
<proteinExistence type="predicted"/>
<organism evidence="2 3">
    <name type="scientific">Candidatus Berkelbacteria bacterium RIFCSPHIGHO2_12_FULL_36_9</name>
    <dbReference type="NCBI Taxonomy" id="1797469"/>
    <lineage>
        <taxon>Bacteria</taxon>
        <taxon>Candidatus Berkelbacteria</taxon>
    </lineage>
</organism>
<dbReference type="Proteomes" id="UP000176451">
    <property type="component" value="Unassembled WGS sequence"/>
</dbReference>
<reference evidence="2 3" key="1">
    <citation type="journal article" date="2016" name="Nat. Commun.">
        <title>Thousands of microbial genomes shed light on interconnected biogeochemical processes in an aquifer system.</title>
        <authorList>
            <person name="Anantharaman K."/>
            <person name="Brown C.T."/>
            <person name="Hug L.A."/>
            <person name="Sharon I."/>
            <person name="Castelle C.J."/>
            <person name="Probst A.J."/>
            <person name="Thomas B.C."/>
            <person name="Singh A."/>
            <person name="Wilkins M.J."/>
            <person name="Karaoz U."/>
            <person name="Brodie E.L."/>
            <person name="Williams K.H."/>
            <person name="Hubbard S.S."/>
            <person name="Banfield J.F."/>
        </authorList>
    </citation>
    <scope>NUCLEOTIDE SEQUENCE [LARGE SCALE GENOMIC DNA]</scope>
</reference>
<protein>
    <submittedName>
        <fullName evidence="2">Uncharacterized protein</fullName>
    </submittedName>
</protein>
<dbReference type="PROSITE" id="PS51257">
    <property type="entry name" value="PROKAR_LIPOPROTEIN"/>
    <property type="match status" value="1"/>
</dbReference>
<sequence length="177" mass="19593">MEIKNHATYQLQGLPPYMGIGCVEHNNPGQLDPNRSYKVKEGLVLIVLSWEPIILGTCTYDNLSDKIINLYLEPGIFPGEKDVFVLYSYQGPKQIEVTLCWYDTKLTKYQIVKFSCCDNGAQKMDGEKDEVSGRISDGQGGAHYTGGSRHTHSGVDASLTESATKRGIYASWFGSST</sequence>
<evidence type="ECO:0000313" key="2">
    <source>
        <dbReference type="EMBL" id="OGD65872.1"/>
    </source>
</evidence>